<dbReference type="EMBL" id="JACRYT010000001">
    <property type="protein sequence ID" value="MBC6678382.1"/>
    <property type="molecule type" value="Genomic_DNA"/>
</dbReference>
<keyword evidence="4 6" id="KW-1133">Transmembrane helix</keyword>
<feature type="transmembrane region" description="Helical" evidence="6">
    <location>
        <begin position="92"/>
        <end position="109"/>
    </location>
</feature>
<evidence type="ECO:0000256" key="4">
    <source>
        <dbReference type="ARBA" id="ARBA00022989"/>
    </source>
</evidence>
<proteinExistence type="predicted"/>
<dbReference type="InterPro" id="IPR052770">
    <property type="entry name" value="Cobalt_transport_CbiQ"/>
</dbReference>
<evidence type="ECO:0000256" key="5">
    <source>
        <dbReference type="ARBA" id="ARBA00023136"/>
    </source>
</evidence>
<evidence type="ECO:0000256" key="2">
    <source>
        <dbReference type="ARBA" id="ARBA00022475"/>
    </source>
</evidence>
<reference evidence="7" key="1">
    <citation type="submission" date="2020-08" db="EMBL/GenBank/DDBJ databases">
        <title>Genome public.</title>
        <authorList>
            <person name="Liu C."/>
            <person name="Sun Q."/>
        </authorList>
    </citation>
    <scope>NUCLEOTIDE SEQUENCE</scope>
    <source>
        <strain evidence="7">BX12</strain>
    </source>
</reference>
<feature type="transmembrane region" description="Helical" evidence="6">
    <location>
        <begin position="115"/>
        <end position="136"/>
    </location>
</feature>
<dbReference type="NCBIfam" id="TIGR02454">
    <property type="entry name" value="ECF_T_CbiQ"/>
    <property type="match status" value="1"/>
</dbReference>
<dbReference type="Pfam" id="PF02361">
    <property type="entry name" value="CbiQ"/>
    <property type="match status" value="1"/>
</dbReference>
<dbReference type="CDD" id="cd16914">
    <property type="entry name" value="EcfT"/>
    <property type="match status" value="1"/>
</dbReference>
<dbReference type="AlphaFoldDB" id="A0A923NHW1"/>
<keyword evidence="5 6" id="KW-0472">Membrane</keyword>
<dbReference type="GO" id="GO:0043190">
    <property type="term" value="C:ATP-binding cassette (ABC) transporter complex"/>
    <property type="evidence" value="ECO:0007669"/>
    <property type="project" value="InterPro"/>
</dbReference>
<gene>
    <name evidence="7" type="primary">cbiQ</name>
    <name evidence="7" type="ORF">H9L42_00860</name>
</gene>
<feature type="transmembrane region" description="Helical" evidence="6">
    <location>
        <begin position="148"/>
        <end position="166"/>
    </location>
</feature>
<accession>A0A923NHW1</accession>
<dbReference type="PANTHER" id="PTHR43723:SF1">
    <property type="entry name" value="COBALT TRANSPORT PROTEIN CBIQ"/>
    <property type="match status" value="1"/>
</dbReference>
<evidence type="ECO:0000313" key="7">
    <source>
        <dbReference type="EMBL" id="MBC6678382.1"/>
    </source>
</evidence>
<comment type="subcellular location">
    <subcellularLocation>
        <location evidence="1">Cell membrane</location>
        <topology evidence="1">Multi-pass membrane protein</topology>
    </subcellularLocation>
</comment>
<comment type="caution">
    <text evidence="7">The sequence shown here is derived from an EMBL/GenBank/DDBJ whole genome shotgun (WGS) entry which is preliminary data.</text>
</comment>
<name>A0A923NHW1_9FIRM</name>
<evidence type="ECO:0000256" key="1">
    <source>
        <dbReference type="ARBA" id="ARBA00004651"/>
    </source>
</evidence>
<dbReference type="InterPro" id="IPR012809">
    <property type="entry name" value="ECF_CbiQ"/>
</dbReference>
<protein>
    <submittedName>
        <fullName evidence="7">Cobalt ECF transporter T component CbiQ</fullName>
    </submittedName>
</protein>
<dbReference type="RefSeq" id="WP_187301578.1">
    <property type="nucleotide sequence ID" value="NZ_CBCTQH010000032.1"/>
</dbReference>
<dbReference type="GO" id="GO:0006824">
    <property type="term" value="P:cobalt ion transport"/>
    <property type="evidence" value="ECO:0007669"/>
    <property type="project" value="InterPro"/>
</dbReference>
<sequence>MMMIDKLAYSSPWRYKSVYLKSIFAVGTLFICVAVRSFLISCIILILMGCLTVRYSRASLSRYTRMMMWPFAFLIFGTIAILLDISREPAGICSLPVGNHFIIITVYSLTYALRLILVSLASVSCLYFLVLTTPVLDLMTLLKKARCPWILIELMTLIYRFIFVLLDSALSITNAQNCRLGNKDLKTSIKSMGNMLAALLVQALRKSSVLYDAMEARCYDGRIRVLYESGRAEKKEIVAVVLYLAALLVLAVICWQKGGL</sequence>
<dbReference type="InterPro" id="IPR003339">
    <property type="entry name" value="ABC/ECF_trnsptr_transmembrane"/>
</dbReference>
<keyword evidence="3 6" id="KW-0812">Transmembrane</keyword>
<feature type="transmembrane region" description="Helical" evidence="6">
    <location>
        <begin position="237"/>
        <end position="255"/>
    </location>
</feature>
<feature type="transmembrane region" description="Helical" evidence="6">
    <location>
        <begin position="67"/>
        <end position="85"/>
    </location>
</feature>
<evidence type="ECO:0000256" key="6">
    <source>
        <dbReference type="SAM" id="Phobius"/>
    </source>
</evidence>
<evidence type="ECO:0000313" key="8">
    <source>
        <dbReference type="Proteomes" id="UP000602647"/>
    </source>
</evidence>
<dbReference type="PANTHER" id="PTHR43723">
    <property type="entry name" value="COBALT TRANSPORT PROTEIN CBIQ"/>
    <property type="match status" value="1"/>
</dbReference>
<keyword evidence="2" id="KW-1003">Cell membrane</keyword>
<feature type="transmembrane region" description="Helical" evidence="6">
    <location>
        <begin position="20"/>
        <end position="47"/>
    </location>
</feature>
<evidence type="ECO:0000256" key="3">
    <source>
        <dbReference type="ARBA" id="ARBA00022692"/>
    </source>
</evidence>
<organism evidence="7 8">
    <name type="scientific">Zhenpiania hominis</name>
    <dbReference type="NCBI Taxonomy" id="2763644"/>
    <lineage>
        <taxon>Bacteria</taxon>
        <taxon>Bacillati</taxon>
        <taxon>Bacillota</taxon>
        <taxon>Clostridia</taxon>
        <taxon>Peptostreptococcales</taxon>
        <taxon>Anaerovoracaceae</taxon>
        <taxon>Zhenpiania</taxon>
    </lineage>
</organism>
<dbReference type="Proteomes" id="UP000602647">
    <property type="component" value="Unassembled WGS sequence"/>
</dbReference>
<keyword evidence="8" id="KW-1185">Reference proteome</keyword>